<dbReference type="InterPro" id="IPR047218">
    <property type="entry name" value="YocR/YhdH-like"/>
</dbReference>
<keyword evidence="2" id="KW-0472">Membrane</keyword>
<feature type="transmembrane region" description="Helical" evidence="2">
    <location>
        <begin position="422"/>
        <end position="446"/>
    </location>
</feature>
<accession>A0ABS6E8X2</accession>
<feature type="transmembrane region" description="Helical" evidence="2">
    <location>
        <begin position="175"/>
        <end position="195"/>
    </location>
</feature>
<keyword evidence="4" id="KW-1185">Reference proteome</keyword>
<keyword evidence="2" id="KW-1133">Transmembrane helix</keyword>
<sequence>MEKRESFKTSFGVFAAAVGSAVGLGNIWRFPYIVGENGGAAFILVYLLCVAIIGLPVLLSEFIVGREGKLNAIGSYKKVAPNTKWYLSGVLGVMSAFLILSFYSVIAGWTLEYVFKAITNQFVGKSPVEIESMFTSFITNPVKSIAWQLLILTITCYIVATGIEKGIEKYSSILVPALVGIIIILDIRALTLPGASEGMKFLFKPDFSKVNGKVILDALGHSFFSLSLGAGTMITYGSYIKKNENLGTSALKIGIADTLIAILAGVAIFPVVFAFGIQPNSGPGLVFITLPNVFPKIPGGYIFSVLFFVLLALAAVTSTISMLEAVVAYAMERFNISRKKASIITTILIGIVGIFAALSNGPLSHILIFENTFLNFLDKLTANYFMTIGSLITILFVGWKLDKSIIENQITNEGILKSSYQGTYYFITRYISPLAIIIVFLASIGII</sequence>
<feature type="transmembrane region" description="Helical" evidence="2">
    <location>
        <begin position="215"/>
        <end position="237"/>
    </location>
</feature>
<dbReference type="PROSITE" id="PS00610">
    <property type="entry name" value="NA_NEUROTRAN_SYMP_1"/>
    <property type="match status" value="1"/>
</dbReference>
<protein>
    <recommendedName>
        <fullName evidence="1">Transporter</fullName>
    </recommendedName>
</protein>
<dbReference type="PANTHER" id="PTHR42948">
    <property type="entry name" value="TRANSPORTER"/>
    <property type="match status" value="1"/>
</dbReference>
<evidence type="ECO:0000256" key="2">
    <source>
        <dbReference type="SAM" id="Phobius"/>
    </source>
</evidence>
<dbReference type="CDD" id="cd10336">
    <property type="entry name" value="SLC6sbd_Tyt1-Like"/>
    <property type="match status" value="1"/>
</dbReference>
<feature type="transmembrane region" description="Helical" evidence="2">
    <location>
        <begin position="301"/>
        <end position="329"/>
    </location>
</feature>
<feature type="transmembrane region" description="Helical" evidence="2">
    <location>
        <begin position="381"/>
        <end position="401"/>
    </location>
</feature>
<feature type="transmembrane region" description="Helical" evidence="2">
    <location>
        <begin position="341"/>
        <end position="361"/>
    </location>
</feature>
<gene>
    <name evidence="3" type="ORF">KQI42_15240</name>
</gene>
<evidence type="ECO:0000313" key="3">
    <source>
        <dbReference type="EMBL" id="MBU5439372.1"/>
    </source>
</evidence>
<feature type="transmembrane region" description="Helical" evidence="2">
    <location>
        <begin position="85"/>
        <end position="106"/>
    </location>
</feature>
<keyword evidence="1" id="KW-0769">Symport</keyword>
<dbReference type="InterPro" id="IPR000175">
    <property type="entry name" value="Na/ntran_symport"/>
</dbReference>
<feature type="transmembrane region" description="Helical" evidence="2">
    <location>
        <begin position="145"/>
        <end position="163"/>
    </location>
</feature>
<keyword evidence="1" id="KW-0813">Transport</keyword>
<evidence type="ECO:0000313" key="4">
    <source>
        <dbReference type="Proteomes" id="UP000749471"/>
    </source>
</evidence>
<proteinExistence type="inferred from homology"/>
<keyword evidence="1 2" id="KW-0812">Transmembrane</keyword>
<dbReference type="Pfam" id="PF00209">
    <property type="entry name" value="SNF"/>
    <property type="match status" value="2"/>
</dbReference>
<dbReference type="Proteomes" id="UP000749471">
    <property type="component" value="Unassembled WGS sequence"/>
</dbReference>
<dbReference type="NCBIfam" id="NF037979">
    <property type="entry name" value="Na_transp"/>
    <property type="match status" value="1"/>
</dbReference>
<comment type="caution">
    <text evidence="3">The sequence shown here is derived from an EMBL/GenBank/DDBJ whole genome shotgun (WGS) entry which is preliminary data.</text>
</comment>
<dbReference type="PANTHER" id="PTHR42948:SF1">
    <property type="entry name" value="TRANSPORTER"/>
    <property type="match status" value="1"/>
</dbReference>
<dbReference type="RefSeq" id="WP_216521078.1">
    <property type="nucleotide sequence ID" value="NZ_JAHLPM010000014.1"/>
</dbReference>
<dbReference type="PROSITE" id="PS50267">
    <property type="entry name" value="NA_NEUROTRAN_SYMP_3"/>
    <property type="match status" value="1"/>
</dbReference>
<dbReference type="EMBL" id="JAHLPM010000014">
    <property type="protein sequence ID" value="MBU5439372.1"/>
    <property type="molecule type" value="Genomic_DNA"/>
</dbReference>
<feature type="transmembrane region" description="Helical" evidence="2">
    <location>
        <begin position="12"/>
        <end position="34"/>
    </location>
</feature>
<reference evidence="3 4" key="1">
    <citation type="submission" date="2021-06" db="EMBL/GenBank/DDBJ databases">
        <authorList>
            <person name="Sun Q."/>
            <person name="Li D."/>
        </authorList>
    </citation>
    <scope>NUCLEOTIDE SEQUENCE [LARGE SCALE GENOMIC DNA]</scope>
    <source>
        <strain evidence="3 4">MSJ-40</strain>
    </source>
</reference>
<name>A0ABS6E8X2_9FIRM</name>
<organism evidence="3 4">
    <name type="scientific">Tissierella simiarum</name>
    <dbReference type="NCBI Taxonomy" id="2841534"/>
    <lineage>
        <taxon>Bacteria</taxon>
        <taxon>Bacillati</taxon>
        <taxon>Bacillota</taxon>
        <taxon>Tissierellia</taxon>
        <taxon>Tissierellales</taxon>
        <taxon>Tissierellaceae</taxon>
        <taxon>Tissierella</taxon>
    </lineage>
</organism>
<feature type="transmembrane region" description="Helical" evidence="2">
    <location>
        <begin position="258"/>
        <end position="277"/>
    </location>
</feature>
<feature type="transmembrane region" description="Helical" evidence="2">
    <location>
        <begin position="40"/>
        <end position="64"/>
    </location>
</feature>
<comment type="similarity">
    <text evidence="1">Belongs to the sodium:neurotransmitter symporter (SNF) (TC 2.A.22) family.</text>
</comment>
<evidence type="ECO:0000256" key="1">
    <source>
        <dbReference type="RuleBase" id="RU003732"/>
    </source>
</evidence>